<dbReference type="Proteomes" id="UP000315082">
    <property type="component" value="Chromosome"/>
</dbReference>
<dbReference type="EMBL" id="CP036348">
    <property type="protein sequence ID" value="QDV70471.1"/>
    <property type="molecule type" value="Genomic_DNA"/>
</dbReference>
<dbReference type="Gene3D" id="3.40.30.10">
    <property type="entry name" value="Glutaredoxin"/>
    <property type="match status" value="1"/>
</dbReference>
<evidence type="ECO:0000313" key="7">
    <source>
        <dbReference type="EMBL" id="QDV70471.1"/>
    </source>
</evidence>
<keyword evidence="8" id="KW-1185">Reference proteome</keyword>
<dbReference type="GO" id="GO:0030313">
    <property type="term" value="C:cell envelope"/>
    <property type="evidence" value="ECO:0007669"/>
    <property type="project" value="UniProtKB-SubCell"/>
</dbReference>
<organism evidence="7 8">
    <name type="scientific">Rosistilla carotiformis</name>
    <dbReference type="NCBI Taxonomy" id="2528017"/>
    <lineage>
        <taxon>Bacteria</taxon>
        <taxon>Pseudomonadati</taxon>
        <taxon>Planctomycetota</taxon>
        <taxon>Planctomycetia</taxon>
        <taxon>Pirellulales</taxon>
        <taxon>Pirellulaceae</taxon>
        <taxon>Rosistilla</taxon>
    </lineage>
</organism>
<dbReference type="PROSITE" id="PS51257">
    <property type="entry name" value="PROKAR_LIPOPROTEIN"/>
    <property type="match status" value="1"/>
</dbReference>
<dbReference type="OrthoDB" id="261812at2"/>
<proteinExistence type="predicted"/>
<dbReference type="PANTHER" id="PTHR42852:SF6">
    <property type="entry name" value="THIOL:DISULFIDE INTERCHANGE PROTEIN DSBE"/>
    <property type="match status" value="1"/>
</dbReference>
<keyword evidence="3" id="KW-1015">Disulfide bond</keyword>
<accession>A0A518JY56</accession>
<evidence type="ECO:0000256" key="1">
    <source>
        <dbReference type="ARBA" id="ARBA00004196"/>
    </source>
</evidence>
<dbReference type="InterPro" id="IPR050553">
    <property type="entry name" value="Thioredoxin_ResA/DsbE_sf"/>
</dbReference>
<feature type="signal peptide" evidence="5">
    <location>
        <begin position="1"/>
        <end position="18"/>
    </location>
</feature>
<dbReference type="AlphaFoldDB" id="A0A518JY56"/>
<dbReference type="KEGG" id="rcf:Poly24_41950"/>
<dbReference type="CDD" id="cd02966">
    <property type="entry name" value="TlpA_like_family"/>
    <property type="match status" value="1"/>
</dbReference>
<evidence type="ECO:0000256" key="2">
    <source>
        <dbReference type="ARBA" id="ARBA00022748"/>
    </source>
</evidence>
<evidence type="ECO:0000256" key="4">
    <source>
        <dbReference type="ARBA" id="ARBA00023284"/>
    </source>
</evidence>
<evidence type="ECO:0000313" key="8">
    <source>
        <dbReference type="Proteomes" id="UP000315082"/>
    </source>
</evidence>
<dbReference type="InterPro" id="IPR013766">
    <property type="entry name" value="Thioredoxin_domain"/>
</dbReference>
<evidence type="ECO:0000256" key="5">
    <source>
        <dbReference type="SAM" id="SignalP"/>
    </source>
</evidence>
<protein>
    <submittedName>
        <fullName evidence="7">Thiol-disulfide oxidoreductase</fullName>
    </submittedName>
</protein>
<evidence type="ECO:0000256" key="3">
    <source>
        <dbReference type="ARBA" id="ARBA00023157"/>
    </source>
</evidence>
<comment type="subcellular location">
    <subcellularLocation>
        <location evidence="1">Cell envelope</location>
    </subcellularLocation>
</comment>
<dbReference type="SUPFAM" id="SSF52833">
    <property type="entry name" value="Thioredoxin-like"/>
    <property type="match status" value="1"/>
</dbReference>
<keyword evidence="4" id="KW-0676">Redox-active center</keyword>
<sequence precursor="true">MNLRMLLCAVGCTLLILAGCDSKIAGKSADTDSAATSQEATSQDAGDEAAASDEAAVELTLADWPAIEKEIAAAGKPVVVDIWSTACAPCMQEFHGLVELHDAHGEKIRCISVCIDYIGIKSKPPETYSDAVTAFLKSQKATTANYLSTTADSDIYETLELDSIPAVFIYAADGKLTKRFVDAGDDAGFTYAKDVRPFVEEMLASESL</sequence>
<name>A0A518JY56_9BACT</name>
<dbReference type="InterPro" id="IPR036249">
    <property type="entry name" value="Thioredoxin-like_sf"/>
</dbReference>
<feature type="chain" id="PRO_5022070137" evidence="5">
    <location>
        <begin position="19"/>
        <end position="208"/>
    </location>
</feature>
<keyword evidence="2" id="KW-0201">Cytochrome c-type biogenesis</keyword>
<dbReference type="PANTHER" id="PTHR42852">
    <property type="entry name" value="THIOL:DISULFIDE INTERCHANGE PROTEIN DSBE"/>
    <property type="match status" value="1"/>
</dbReference>
<feature type="domain" description="Thioredoxin" evidence="6">
    <location>
        <begin position="29"/>
        <end position="204"/>
    </location>
</feature>
<reference evidence="7 8" key="1">
    <citation type="submission" date="2019-02" db="EMBL/GenBank/DDBJ databases">
        <title>Deep-cultivation of Planctomycetes and their phenomic and genomic characterization uncovers novel biology.</title>
        <authorList>
            <person name="Wiegand S."/>
            <person name="Jogler M."/>
            <person name="Boedeker C."/>
            <person name="Pinto D."/>
            <person name="Vollmers J."/>
            <person name="Rivas-Marin E."/>
            <person name="Kohn T."/>
            <person name="Peeters S.H."/>
            <person name="Heuer A."/>
            <person name="Rast P."/>
            <person name="Oberbeckmann S."/>
            <person name="Bunk B."/>
            <person name="Jeske O."/>
            <person name="Meyerdierks A."/>
            <person name="Storesund J.E."/>
            <person name="Kallscheuer N."/>
            <person name="Luecker S."/>
            <person name="Lage O.M."/>
            <person name="Pohl T."/>
            <person name="Merkel B.J."/>
            <person name="Hornburger P."/>
            <person name="Mueller R.-W."/>
            <person name="Bruemmer F."/>
            <person name="Labrenz M."/>
            <person name="Spormann A.M."/>
            <person name="Op den Camp H."/>
            <person name="Overmann J."/>
            <person name="Amann R."/>
            <person name="Jetten M.S.M."/>
            <person name="Mascher T."/>
            <person name="Medema M.H."/>
            <person name="Devos D.P."/>
            <person name="Kaster A.-K."/>
            <person name="Ovreas L."/>
            <person name="Rohde M."/>
            <person name="Galperin M.Y."/>
            <person name="Jogler C."/>
        </authorList>
    </citation>
    <scope>NUCLEOTIDE SEQUENCE [LARGE SCALE GENOMIC DNA]</scope>
    <source>
        <strain evidence="7 8">Poly24</strain>
    </source>
</reference>
<gene>
    <name evidence="7" type="ORF">Poly24_41950</name>
</gene>
<dbReference type="PROSITE" id="PS51352">
    <property type="entry name" value="THIOREDOXIN_2"/>
    <property type="match status" value="1"/>
</dbReference>
<evidence type="ECO:0000259" key="6">
    <source>
        <dbReference type="PROSITE" id="PS51352"/>
    </source>
</evidence>
<keyword evidence="5" id="KW-0732">Signal</keyword>
<dbReference type="RefSeq" id="WP_145099777.1">
    <property type="nucleotide sequence ID" value="NZ_CP036348.1"/>
</dbReference>
<dbReference type="GO" id="GO:0017004">
    <property type="term" value="P:cytochrome complex assembly"/>
    <property type="evidence" value="ECO:0007669"/>
    <property type="project" value="UniProtKB-KW"/>
</dbReference>